<accession>A0A5C4LVT3</accession>
<dbReference type="InterPro" id="IPR027417">
    <property type="entry name" value="P-loop_NTPase"/>
</dbReference>
<dbReference type="InterPro" id="IPR000792">
    <property type="entry name" value="Tscrpt_reg_LuxR_C"/>
</dbReference>
<dbReference type="InterPro" id="IPR011990">
    <property type="entry name" value="TPR-like_helical_dom_sf"/>
</dbReference>
<evidence type="ECO:0000256" key="3">
    <source>
        <dbReference type="ARBA" id="ARBA00023163"/>
    </source>
</evidence>
<reference evidence="6 7" key="1">
    <citation type="submission" date="2019-06" db="EMBL/GenBank/DDBJ databases">
        <title>Amycolatopsis alkalitolerans sp. nov., isolated from Gastrodia elata Blume.</title>
        <authorList>
            <person name="Narsing Rao M.P."/>
            <person name="Li W.J."/>
        </authorList>
    </citation>
    <scope>NUCLEOTIDE SEQUENCE [LARGE SCALE GENOMIC DNA]</scope>
    <source>
        <strain evidence="6 7">SYSUP0005</strain>
    </source>
</reference>
<sequence length="873" mass="94405">MSIEGRTAIRPAVPEPKVSIPPAPRDVVDRRAPRGLVSPDGERNGSRLTVVRAPAGFGKTTMVAAWARERSAAGGEPVAWLTLDESDNEAAMLCAGILHAVGRATGTAGRSGSSRYPVEVAALLVSLAEMVDTQPSRVWLVLDDVHRVTDRPALRVLESLLHWPSRNLRIVVCGRWMPELGLARLSVASRLREIRAADLAFTREETETVVLANGGRLRGDDLGGLMALTEGWPVAVRLAALALPRRGRQAGTVEFLVMADRAVIDYLNREVLSELSADQQELLLTTCVCDTFDSNLATALTGRAGTPEVLRSLLSLDGLVQPSGPDDTYRLHPFLRAHLRARLRRHSPTVLAGLHSIAARWFAVHGDVPAAAVLASRADNVDLAAYLVAEHGVGLLLRGEAALLSTLGGTLPLLITSQAAVGLVLTAAELIAGERAGAELRLAGLTDALRRNGDERVRDLELIVRTHVARLTSDIGPELDELGARMTRISDPDLLIFALVNHGTAVFWQGRRELGGRDLEKAMRMAAARGYDQVVLHCLSHLGGIASANGDFPEMRRIARQALRFAAQRGPELQGACCQAYTVAAWSAYQFLDTEHAAELAALALTLVGPGEDRTVELSARLVADVIGFDQGSDPHATLVRMRRHWATVERGEPVQPDLVAYVAPAEHRMALHLGRIDWAAEVERRAATTLGDSGDVQLLRARTHVYHGRVVAARALLQKVTGEQVRSQVILTRIEAHVLAAVLADRAGERQAATAELRAALELAAPRRALRPFHDAGQDVRRLLGEMGRLDPFAREVLDAIPAAGPGLSTELTPREVQLLRELPSLATIEEIAATLYVSVNTVKTHLRNVYRKLGATSRREAVIVARERGLL</sequence>
<dbReference type="Proteomes" id="UP000305546">
    <property type="component" value="Unassembled WGS sequence"/>
</dbReference>
<dbReference type="Gene3D" id="1.10.10.10">
    <property type="entry name" value="Winged helix-like DNA-binding domain superfamily/Winged helix DNA-binding domain"/>
    <property type="match status" value="1"/>
</dbReference>
<evidence type="ECO:0000313" key="6">
    <source>
        <dbReference type="EMBL" id="TNC21885.1"/>
    </source>
</evidence>
<evidence type="ECO:0000259" key="5">
    <source>
        <dbReference type="PROSITE" id="PS50043"/>
    </source>
</evidence>
<dbReference type="InterPro" id="IPR059106">
    <property type="entry name" value="WHD_MalT"/>
</dbReference>
<name>A0A5C4LVT3_9PSEU</name>
<dbReference type="AlphaFoldDB" id="A0A5C4LVT3"/>
<evidence type="ECO:0000256" key="4">
    <source>
        <dbReference type="SAM" id="MobiDB-lite"/>
    </source>
</evidence>
<protein>
    <recommendedName>
        <fullName evidence="5">HTH luxR-type domain-containing protein</fullName>
    </recommendedName>
</protein>
<gene>
    <name evidence="6" type="ORF">FG385_26730</name>
</gene>
<keyword evidence="2" id="KW-0238">DNA-binding</keyword>
<keyword evidence="1" id="KW-0805">Transcription regulation</keyword>
<dbReference type="InterPro" id="IPR016032">
    <property type="entry name" value="Sig_transdc_resp-reg_C-effctor"/>
</dbReference>
<keyword evidence="3" id="KW-0804">Transcription</keyword>
<dbReference type="SMART" id="SM00421">
    <property type="entry name" value="HTH_LUXR"/>
    <property type="match status" value="1"/>
</dbReference>
<dbReference type="GO" id="GO:0006355">
    <property type="term" value="P:regulation of DNA-templated transcription"/>
    <property type="evidence" value="ECO:0007669"/>
    <property type="project" value="InterPro"/>
</dbReference>
<dbReference type="RefSeq" id="WP_139099555.1">
    <property type="nucleotide sequence ID" value="NZ_VDFW01000030.1"/>
</dbReference>
<dbReference type="InterPro" id="IPR036388">
    <property type="entry name" value="WH-like_DNA-bd_sf"/>
</dbReference>
<proteinExistence type="predicted"/>
<comment type="caution">
    <text evidence="6">The sequence shown here is derived from an EMBL/GenBank/DDBJ whole genome shotgun (WGS) entry which is preliminary data.</text>
</comment>
<evidence type="ECO:0000256" key="2">
    <source>
        <dbReference type="ARBA" id="ARBA00023125"/>
    </source>
</evidence>
<dbReference type="CDD" id="cd06170">
    <property type="entry name" value="LuxR_C_like"/>
    <property type="match status" value="1"/>
</dbReference>
<dbReference type="Pfam" id="PF00196">
    <property type="entry name" value="GerE"/>
    <property type="match status" value="1"/>
</dbReference>
<dbReference type="EMBL" id="VDFW01000030">
    <property type="protein sequence ID" value="TNC21885.1"/>
    <property type="molecule type" value="Genomic_DNA"/>
</dbReference>
<dbReference type="Pfam" id="PF17874">
    <property type="entry name" value="TPR_MalT"/>
    <property type="match status" value="1"/>
</dbReference>
<feature type="region of interest" description="Disordered" evidence="4">
    <location>
        <begin position="1"/>
        <end position="47"/>
    </location>
</feature>
<evidence type="ECO:0000256" key="1">
    <source>
        <dbReference type="ARBA" id="ARBA00023015"/>
    </source>
</evidence>
<evidence type="ECO:0000313" key="7">
    <source>
        <dbReference type="Proteomes" id="UP000305546"/>
    </source>
</evidence>
<keyword evidence="7" id="KW-1185">Reference proteome</keyword>
<dbReference type="SUPFAM" id="SSF52540">
    <property type="entry name" value="P-loop containing nucleoside triphosphate hydrolases"/>
    <property type="match status" value="1"/>
</dbReference>
<dbReference type="PANTHER" id="PTHR44688:SF16">
    <property type="entry name" value="DNA-BINDING TRANSCRIPTIONAL ACTIVATOR DEVR_DOSR"/>
    <property type="match status" value="1"/>
</dbReference>
<dbReference type="GO" id="GO:0003677">
    <property type="term" value="F:DNA binding"/>
    <property type="evidence" value="ECO:0007669"/>
    <property type="project" value="UniProtKB-KW"/>
</dbReference>
<organism evidence="6 7">
    <name type="scientific">Amycolatopsis alkalitolerans</name>
    <dbReference type="NCBI Taxonomy" id="2547244"/>
    <lineage>
        <taxon>Bacteria</taxon>
        <taxon>Bacillati</taxon>
        <taxon>Actinomycetota</taxon>
        <taxon>Actinomycetes</taxon>
        <taxon>Pseudonocardiales</taxon>
        <taxon>Pseudonocardiaceae</taxon>
        <taxon>Amycolatopsis</taxon>
    </lineage>
</organism>
<feature type="domain" description="HTH luxR-type" evidence="5">
    <location>
        <begin position="806"/>
        <end position="871"/>
    </location>
</feature>
<dbReference type="Pfam" id="PF25873">
    <property type="entry name" value="WHD_MalT"/>
    <property type="match status" value="1"/>
</dbReference>
<dbReference type="OrthoDB" id="134985at2"/>
<dbReference type="PRINTS" id="PR00038">
    <property type="entry name" value="HTHLUXR"/>
</dbReference>
<dbReference type="InterPro" id="IPR041617">
    <property type="entry name" value="TPR_MalT"/>
</dbReference>
<dbReference type="Gene3D" id="3.40.50.300">
    <property type="entry name" value="P-loop containing nucleotide triphosphate hydrolases"/>
    <property type="match status" value="1"/>
</dbReference>
<dbReference type="SUPFAM" id="SSF46894">
    <property type="entry name" value="C-terminal effector domain of the bipartite response regulators"/>
    <property type="match status" value="1"/>
</dbReference>
<dbReference type="PANTHER" id="PTHR44688">
    <property type="entry name" value="DNA-BINDING TRANSCRIPTIONAL ACTIVATOR DEVR_DOSR"/>
    <property type="match status" value="1"/>
</dbReference>
<dbReference type="Gene3D" id="1.25.40.10">
    <property type="entry name" value="Tetratricopeptide repeat domain"/>
    <property type="match status" value="1"/>
</dbReference>
<dbReference type="PROSITE" id="PS50043">
    <property type="entry name" value="HTH_LUXR_2"/>
    <property type="match status" value="1"/>
</dbReference>